<organism evidence="2">
    <name type="scientific">Absidia glauca</name>
    <name type="common">Pin mould</name>
    <dbReference type="NCBI Taxonomy" id="4829"/>
    <lineage>
        <taxon>Eukaryota</taxon>
        <taxon>Fungi</taxon>
        <taxon>Fungi incertae sedis</taxon>
        <taxon>Mucoromycota</taxon>
        <taxon>Mucoromycotina</taxon>
        <taxon>Mucoromycetes</taxon>
        <taxon>Mucorales</taxon>
        <taxon>Cunninghamellaceae</taxon>
        <taxon>Absidia</taxon>
    </lineage>
</organism>
<reference evidence="2" key="1">
    <citation type="submission" date="2016-04" db="EMBL/GenBank/DDBJ databases">
        <authorList>
            <person name="Evans L.H."/>
            <person name="Alamgir A."/>
            <person name="Owens N."/>
            <person name="Weber N.D."/>
            <person name="Virtaneva K."/>
            <person name="Barbian K."/>
            <person name="Babar A."/>
            <person name="Rosenke K."/>
        </authorList>
    </citation>
    <scope>NUCLEOTIDE SEQUENCE [LARGE SCALE GENOMIC DNA]</scope>
    <source>
        <strain evidence="2">CBS 101.48</strain>
    </source>
</reference>
<dbReference type="EMBL" id="LT555008">
    <property type="protein sequence ID" value="SAM09314.1"/>
    <property type="molecule type" value="Genomic_DNA"/>
</dbReference>
<gene>
    <name evidence="2" type="primary">ABSGL_14990.1 scaffold 15162</name>
</gene>
<sequence length="164" mass="18422">MEVMSNETTATEPTFTPSLGLRYWMNKMKPAKDASSDQDQRASSLLNYYDAPSITSVSKEMASSSLRVLHHQNDTASDQSSFLSEDIQSTASIKSKPWISQAIHQQRRYSEDDDRTSGSSNPPQRQPHRRRWSENELFPLGRIKAGLGRLVLGREQSSPPTASH</sequence>
<proteinExistence type="predicted"/>
<evidence type="ECO:0000256" key="1">
    <source>
        <dbReference type="SAM" id="MobiDB-lite"/>
    </source>
</evidence>
<dbReference type="InParanoid" id="A0A168T1K1"/>
<dbReference type="Proteomes" id="UP000078561">
    <property type="component" value="Unassembled WGS sequence"/>
</dbReference>
<feature type="region of interest" description="Disordered" evidence="1">
    <location>
        <begin position="94"/>
        <end position="137"/>
    </location>
</feature>
<evidence type="ECO:0000313" key="2">
    <source>
        <dbReference type="EMBL" id="SAM09314.1"/>
    </source>
</evidence>
<keyword evidence="3" id="KW-1185">Reference proteome</keyword>
<protein>
    <submittedName>
        <fullName evidence="2">Uncharacterized protein</fullName>
    </submittedName>
</protein>
<accession>A0A168T1K1</accession>
<dbReference type="AlphaFoldDB" id="A0A168T1K1"/>
<evidence type="ECO:0000313" key="3">
    <source>
        <dbReference type="Proteomes" id="UP000078561"/>
    </source>
</evidence>
<dbReference type="OrthoDB" id="2289317at2759"/>
<name>A0A168T1K1_ABSGL</name>